<dbReference type="PROSITE" id="PS51712">
    <property type="entry name" value="G_ENGA"/>
    <property type="match status" value="2"/>
</dbReference>
<protein>
    <recommendedName>
        <fullName evidence="2 8">GTPase Der</fullName>
    </recommendedName>
    <alternativeName>
        <fullName evidence="7 8">GTP-binding protein EngA</fullName>
    </alternativeName>
</protein>
<dbReference type="PANTHER" id="PTHR43834">
    <property type="entry name" value="GTPASE DER"/>
    <property type="match status" value="1"/>
</dbReference>
<evidence type="ECO:0000256" key="6">
    <source>
        <dbReference type="ARBA" id="ARBA00023134"/>
    </source>
</evidence>
<dbReference type="Proteomes" id="UP000635278">
    <property type="component" value="Unassembled WGS sequence"/>
</dbReference>
<evidence type="ECO:0000256" key="7">
    <source>
        <dbReference type="ARBA" id="ARBA00032345"/>
    </source>
</evidence>
<dbReference type="PIRSF" id="PIRSF006485">
    <property type="entry name" value="GTP-binding_EngA"/>
    <property type="match status" value="1"/>
</dbReference>
<evidence type="ECO:0000259" key="12">
    <source>
        <dbReference type="PROSITE" id="PS51712"/>
    </source>
</evidence>
<evidence type="ECO:0000256" key="2">
    <source>
        <dbReference type="ARBA" id="ARBA00020953"/>
    </source>
</evidence>
<feature type="domain" description="EngA-type G" evidence="12">
    <location>
        <begin position="243"/>
        <end position="418"/>
    </location>
</feature>
<dbReference type="PANTHER" id="PTHR43834:SF6">
    <property type="entry name" value="GTPASE DER"/>
    <property type="match status" value="1"/>
</dbReference>
<dbReference type="EMBL" id="WOTB01000003">
    <property type="protein sequence ID" value="NHN83789.1"/>
    <property type="molecule type" value="Genomic_DNA"/>
</dbReference>
<keyword evidence="5 8" id="KW-0547">Nucleotide-binding</keyword>
<evidence type="ECO:0000313" key="14">
    <source>
        <dbReference type="Proteomes" id="UP000635278"/>
    </source>
</evidence>
<evidence type="ECO:0000256" key="8">
    <source>
        <dbReference type="HAMAP-Rule" id="MF_00195"/>
    </source>
</evidence>
<evidence type="ECO:0000256" key="10">
    <source>
        <dbReference type="RuleBase" id="RU004481"/>
    </source>
</evidence>
<name>A0ABX0JKA3_9PROT</name>
<comment type="caution">
    <text evidence="13">The sequence shown here is derived from an EMBL/GenBank/DDBJ whole genome shotgun (WGS) entry which is preliminary data.</text>
</comment>
<comment type="similarity">
    <text evidence="1 8 9 10">Belongs to the TRAFAC class TrmE-Era-EngA-EngB-Septin-like GTPase superfamily. EngA (Der) GTPase family.</text>
</comment>
<dbReference type="Pfam" id="PF01926">
    <property type="entry name" value="MMR_HSR1"/>
    <property type="match status" value="2"/>
</dbReference>
<evidence type="ECO:0000313" key="13">
    <source>
        <dbReference type="EMBL" id="NHN83789.1"/>
    </source>
</evidence>
<keyword evidence="4 10" id="KW-0677">Repeat</keyword>
<dbReference type="InterPro" id="IPR031166">
    <property type="entry name" value="G_ENGA"/>
</dbReference>
<reference evidence="13 14" key="1">
    <citation type="journal article" date="2020" name="Int. J. Syst. Evol. Microbiol.">
        <title>Novel acetic acid bacteria from cider fermentations: Acetobacter conturbans sp. nov. and Acetobacter fallax sp. nov.</title>
        <authorList>
            <person name="Sombolestani A.S."/>
            <person name="Cleenwerck I."/>
            <person name="Cnockaert M."/>
            <person name="Borremans W."/>
            <person name="Wieme A.D."/>
            <person name="De Vuyst L."/>
            <person name="Vandamme P."/>
        </authorList>
    </citation>
    <scope>NUCLEOTIDE SEQUENCE [LARGE SCALE GENOMIC DNA]</scope>
    <source>
        <strain evidence="13 14">LMG 30640</strain>
    </source>
</reference>
<dbReference type="InterPro" id="IPR006073">
    <property type="entry name" value="GTP-bd"/>
</dbReference>
<feature type="binding site" evidence="8">
    <location>
        <begin position="66"/>
        <end position="70"/>
    </location>
    <ligand>
        <name>GTP</name>
        <dbReference type="ChEBI" id="CHEBI:37565"/>
        <label>1</label>
    </ligand>
</feature>
<dbReference type="CDD" id="cd01894">
    <property type="entry name" value="EngA1"/>
    <property type="match status" value="1"/>
</dbReference>
<dbReference type="InterPro" id="IPR005225">
    <property type="entry name" value="Small_GTP-bd"/>
</dbReference>
<evidence type="ECO:0000256" key="11">
    <source>
        <dbReference type="SAM" id="MobiDB-lite"/>
    </source>
</evidence>
<dbReference type="InterPro" id="IPR027417">
    <property type="entry name" value="P-loop_NTPase"/>
</dbReference>
<dbReference type="SUPFAM" id="SSF52540">
    <property type="entry name" value="P-loop containing nucleoside triphosphate hydrolases"/>
    <property type="match status" value="2"/>
</dbReference>
<feature type="binding site" evidence="8">
    <location>
        <begin position="249"/>
        <end position="256"/>
    </location>
    <ligand>
        <name>GTP</name>
        <dbReference type="ChEBI" id="CHEBI:37565"/>
        <label>2</label>
    </ligand>
</feature>
<dbReference type="NCBIfam" id="TIGR00231">
    <property type="entry name" value="small_GTP"/>
    <property type="match status" value="2"/>
</dbReference>
<evidence type="ECO:0000256" key="1">
    <source>
        <dbReference type="ARBA" id="ARBA00008279"/>
    </source>
</evidence>
<gene>
    <name evidence="8" type="primary">der</name>
    <name evidence="13" type="ORF">GOB93_03920</name>
</gene>
<dbReference type="InterPro" id="IPR016484">
    <property type="entry name" value="GTPase_Der"/>
</dbReference>
<feature type="region of interest" description="Disordered" evidence="11">
    <location>
        <begin position="172"/>
        <end position="221"/>
    </location>
</feature>
<dbReference type="InterPro" id="IPR015946">
    <property type="entry name" value="KH_dom-like_a/b"/>
</dbReference>
<dbReference type="InterPro" id="IPR032859">
    <property type="entry name" value="KH_dom-like"/>
</dbReference>
<dbReference type="Gene3D" id="3.30.300.20">
    <property type="match status" value="1"/>
</dbReference>
<comment type="function">
    <text evidence="8 10">GTPase that plays an essential role in the late steps of ribosome biogenesis.</text>
</comment>
<comment type="subunit">
    <text evidence="8">Associates with the 50S ribosomal subunit.</text>
</comment>
<dbReference type="NCBIfam" id="TIGR03594">
    <property type="entry name" value="GTPase_EngA"/>
    <property type="match status" value="1"/>
</dbReference>
<dbReference type="Pfam" id="PF14714">
    <property type="entry name" value="KH_dom-like"/>
    <property type="match status" value="1"/>
</dbReference>
<accession>A0ABX0JKA3</accession>
<dbReference type="RefSeq" id="WP_173582206.1">
    <property type="nucleotide sequence ID" value="NZ_WOTB01000003.1"/>
</dbReference>
<sequence>MRPEPVLPATGLPTVVIAGRPNVGKSTLFNRLVGRRQAIVADTPGVTRDRKEGEAILRGRLVRLIDTAGLEEAAPDTLFGRMRASSEMAVLEADVVLFCIDARSGITPADEHFAAWLRKQNRSVMLVANKAEGKSGAAAAMEAFSLGLGTPIAVSAEHGEGIADLMSEIADALPPPTDAEKQTETVRPSRRKLKKPVEKQDDASTLSFATLTGPDESPEDAVPEEFADEAVFIEDETALPGRLRIAFVGRPNAGKSTLLNRVLGEERMITGPEPGLTRDSVAVMVSDEHGEVQVVDTAGLRRKARIDEKLEKMSTSATIEALKLAEVVVLVVDATLGLHEQDLQIARLIEREGRGCVLALNKWDAVADRVATRKAIYDRLEISLTQMRGLEVVAFSAKTGAGVQKLLPAVRRTAEIWNSRVPTGELNRWFDAALDRHAPPLVSGRRLKLRYITQVKSRPPTFVVFGTRAEMLPEEYRRYLVNGLRESFGLTGVPVRLQLRGTKNPYADDNGR</sequence>
<evidence type="ECO:0000256" key="4">
    <source>
        <dbReference type="ARBA" id="ARBA00022737"/>
    </source>
</evidence>
<feature type="binding site" evidence="8">
    <location>
        <begin position="129"/>
        <end position="132"/>
    </location>
    <ligand>
        <name>GTP</name>
        <dbReference type="ChEBI" id="CHEBI:37565"/>
        <label>1</label>
    </ligand>
</feature>
<keyword evidence="3 8" id="KW-0690">Ribosome biogenesis</keyword>
<feature type="binding site" evidence="8">
    <location>
        <begin position="361"/>
        <end position="364"/>
    </location>
    <ligand>
        <name>GTP</name>
        <dbReference type="ChEBI" id="CHEBI:37565"/>
        <label>2</label>
    </ligand>
</feature>
<organism evidence="13 14">
    <name type="scientific">Acetobacter musti</name>
    <dbReference type="NCBI Taxonomy" id="864732"/>
    <lineage>
        <taxon>Bacteria</taxon>
        <taxon>Pseudomonadati</taxon>
        <taxon>Pseudomonadota</taxon>
        <taxon>Alphaproteobacteria</taxon>
        <taxon>Acetobacterales</taxon>
        <taxon>Acetobacteraceae</taxon>
        <taxon>Acetobacter</taxon>
    </lineage>
</organism>
<dbReference type="PRINTS" id="PR00326">
    <property type="entry name" value="GTP1OBG"/>
</dbReference>
<feature type="binding site" evidence="8">
    <location>
        <begin position="296"/>
        <end position="300"/>
    </location>
    <ligand>
        <name>GTP</name>
        <dbReference type="ChEBI" id="CHEBI:37565"/>
        <label>2</label>
    </ligand>
</feature>
<feature type="binding site" evidence="8">
    <location>
        <begin position="19"/>
        <end position="26"/>
    </location>
    <ligand>
        <name>GTP</name>
        <dbReference type="ChEBI" id="CHEBI:37565"/>
        <label>1</label>
    </ligand>
</feature>
<dbReference type="CDD" id="cd01895">
    <property type="entry name" value="EngA2"/>
    <property type="match status" value="1"/>
</dbReference>
<keyword evidence="14" id="KW-1185">Reference proteome</keyword>
<keyword evidence="6 8" id="KW-0342">GTP-binding</keyword>
<evidence type="ECO:0000256" key="5">
    <source>
        <dbReference type="ARBA" id="ARBA00022741"/>
    </source>
</evidence>
<evidence type="ECO:0000256" key="9">
    <source>
        <dbReference type="PROSITE-ProRule" id="PRU01049"/>
    </source>
</evidence>
<evidence type="ECO:0000256" key="3">
    <source>
        <dbReference type="ARBA" id="ARBA00022517"/>
    </source>
</evidence>
<dbReference type="HAMAP" id="MF_00195">
    <property type="entry name" value="GTPase_Der"/>
    <property type="match status" value="1"/>
</dbReference>
<proteinExistence type="inferred from homology"/>
<feature type="domain" description="EngA-type G" evidence="12">
    <location>
        <begin position="13"/>
        <end position="177"/>
    </location>
</feature>
<dbReference type="Gene3D" id="3.40.50.300">
    <property type="entry name" value="P-loop containing nucleotide triphosphate hydrolases"/>
    <property type="match status" value="2"/>
</dbReference>